<feature type="domain" description="Amidase" evidence="1">
    <location>
        <begin position="23"/>
        <end position="436"/>
    </location>
</feature>
<evidence type="ECO:0000259" key="2">
    <source>
        <dbReference type="Pfam" id="PF21986"/>
    </source>
</evidence>
<dbReference type="InterPro" id="IPR023631">
    <property type="entry name" value="Amidase_dom"/>
</dbReference>
<evidence type="ECO:0000313" key="5">
    <source>
        <dbReference type="Proteomes" id="UP000298545"/>
    </source>
</evidence>
<keyword evidence="3" id="KW-0378">Hydrolase</keyword>
<dbReference type="AlphaFoldDB" id="A0A4D7DU04"/>
<protein>
    <submittedName>
        <fullName evidence="3">Allophanate hydrolase</fullName>
        <ecNumber evidence="3">3.5.1.54</ecNumber>
    </submittedName>
</protein>
<dbReference type="PANTHER" id="PTHR11895:SF169">
    <property type="entry name" value="GLUTAMYL-TRNA(GLN) AMIDOTRANSFERASE"/>
    <property type="match status" value="1"/>
</dbReference>
<evidence type="ECO:0000259" key="1">
    <source>
        <dbReference type="Pfam" id="PF01425"/>
    </source>
</evidence>
<gene>
    <name evidence="3" type="primary">atzF</name>
    <name evidence="3" type="ORF">CFBP5473_16415</name>
    <name evidence="4" type="ORF">J5285_17140</name>
</gene>
<dbReference type="Gene3D" id="3.90.1300.10">
    <property type="entry name" value="Amidase signature (AS) domain"/>
    <property type="match status" value="1"/>
</dbReference>
<dbReference type="STRING" id="1367849.GCA_000518585_03173"/>
<feature type="domain" description="Allophanate hydrolase C-terminal" evidence="2">
    <location>
        <begin position="473"/>
        <end position="597"/>
    </location>
</feature>
<accession>A0A4D7DU04</accession>
<dbReference type="OrthoDB" id="9811471at2"/>
<dbReference type="SUPFAM" id="SSF75304">
    <property type="entry name" value="Amidase signature (AS) enzymes"/>
    <property type="match status" value="1"/>
</dbReference>
<evidence type="ECO:0000313" key="3">
    <source>
        <dbReference type="EMBL" id="QCJ00442.1"/>
    </source>
</evidence>
<dbReference type="PANTHER" id="PTHR11895">
    <property type="entry name" value="TRANSAMIDASE"/>
    <property type="match status" value="1"/>
</dbReference>
<dbReference type="EMBL" id="CP072168">
    <property type="protein sequence ID" value="QYA10019.1"/>
    <property type="molecule type" value="Genomic_DNA"/>
</dbReference>
<dbReference type="Gene3D" id="1.20.58.1700">
    <property type="match status" value="1"/>
</dbReference>
<dbReference type="Pfam" id="PF01425">
    <property type="entry name" value="Amidase"/>
    <property type="match status" value="1"/>
</dbReference>
<dbReference type="NCBIfam" id="NF006043">
    <property type="entry name" value="PRK08186.1"/>
    <property type="match status" value="1"/>
</dbReference>
<dbReference type="KEGG" id="alf:CFBP5473_16415"/>
<evidence type="ECO:0000313" key="4">
    <source>
        <dbReference type="EMBL" id="QYA10019.1"/>
    </source>
</evidence>
<reference evidence="3 5" key="1">
    <citation type="submission" date="2019-04" db="EMBL/GenBank/DDBJ databases">
        <title>Complete genome sequence of Agrobacterium larrymoorei CFBP5473.</title>
        <authorList>
            <person name="Haryono M."/>
            <person name="Chou L."/>
            <person name="Lin Y.-C."/>
            <person name="Lai E.-M."/>
            <person name="Kuo C.-H."/>
        </authorList>
    </citation>
    <scope>NUCLEOTIDE SEQUENCE [LARGE SCALE GENOMIC DNA]</scope>
    <source>
        <strain evidence="3 5">CFBP5473</strain>
    </source>
</reference>
<dbReference type="GO" id="GO:0004039">
    <property type="term" value="F:allophanate hydrolase activity"/>
    <property type="evidence" value="ECO:0007669"/>
    <property type="project" value="UniProtKB-EC"/>
</dbReference>
<sequence>MFPLFLDLSSLKAAYAGGLSPLDLVEEVLRRIAASDDPAIFISKTPAEELRNAARDLMARAPDPNSLPLWGVPFAVKDNIDAAGLPTTAGCPAFAYQPKEDATVVRRLRDAGALVIGKTNLDQFATGLNGTRSPYGAPRSVFDKAYISGGSSSGSAVAVASGLASFALGTDTAGSGRVPAAFNNLVGIKPTPGLVSNAGVVPACRSVDVVTVFAGTVGDGVVIRKVMEGYDPVDPFSKAAQPTNLPSKGLRVGVLAKDEREFYGNHAYEALYDAAIERAKALGAEIVPFDYAPFRQAAELLYNGPWVAERLAAVKDFITSNAADFDPTVRTIISGAAQYSAVDAFEGIYRLEALRQKTRATWETVDVLMLPTSPTTYTVADMLADPIAKNGHLGRYTNFANLFGYAAIAIPAGFDPQGHLPAGITLFGPAFSDDALAPFADAMHRALAVGMGCDKSVPLPLSSCVAEPIDGLVSLIVVGAHLSGMPLNHELTGPGGKLIKACRTAVDYRLFVLPNTIPPKPGLIRTPGFTGPGLAVELWKVTPETFGRFVANIPAPLGIGKVTLEDGSQFSGFLCEAHATEGAVEITHLGGWRAYIQSIKN</sequence>
<dbReference type="Proteomes" id="UP000826513">
    <property type="component" value="Chromosome 2"/>
</dbReference>
<proteinExistence type="predicted"/>
<keyword evidence="6" id="KW-1185">Reference proteome</keyword>
<reference evidence="4 6" key="2">
    <citation type="submission" date="2021-03" db="EMBL/GenBank/DDBJ databases">
        <title>Rapid diversification of plasmids in a genus of pathogenic and nitrogen fixing bacteria.</title>
        <authorList>
            <person name="Weisberg A.J."/>
            <person name="Miller M."/>
            <person name="Ream W."/>
            <person name="Grunwald N.J."/>
            <person name="Chang J.H."/>
        </authorList>
    </citation>
    <scope>NUCLEOTIDE SEQUENCE [LARGE SCALE GENOMIC DNA]</scope>
    <source>
        <strain evidence="4 6">AF3.44</strain>
    </source>
</reference>
<dbReference type="Pfam" id="PF21986">
    <property type="entry name" value="AH_C"/>
    <property type="match status" value="1"/>
</dbReference>
<dbReference type="Proteomes" id="UP000298545">
    <property type="component" value="Chromosome linear"/>
</dbReference>
<dbReference type="InterPro" id="IPR036928">
    <property type="entry name" value="AS_sf"/>
</dbReference>
<dbReference type="InterPro" id="IPR000120">
    <property type="entry name" value="Amidase"/>
</dbReference>
<name>A0A4D7DU04_9HYPH</name>
<dbReference type="Gene3D" id="3.10.490.10">
    <property type="entry name" value="Gamma-glutamyl cyclotransferase-like"/>
    <property type="match status" value="1"/>
</dbReference>
<dbReference type="EMBL" id="CP039692">
    <property type="protein sequence ID" value="QCJ00442.1"/>
    <property type="molecule type" value="Genomic_DNA"/>
</dbReference>
<dbReference type="InterPro" id="IPR053844">
    <property type="entry name" value="AH_C"/>
</dbReference>
<dbReference type="RefSeq" id="WP_027675889.1">
    <property type="nucleotide sequence ID" value="NZ_CP039692.1"/>
</dbReference>
<dbReference type="InterPro" id="IPR014085">
    <property type="entry name" value="Allophanate_hydrolase"/>
</dbReference>
<dbReference type="NCBIfam" id="TIGR02713">
    <property type="entry name" value="allophanate_hyd"/>
    <property type="match status" value="1"/>
</dbReference>
<dbReference type="EC" id="3.5.1.54" evidence="3"/>
<evidence type="ECO:0000313" key="6">
    <source>
        <dbReference type="Proteomes" id="UP000826513"/>
    </source>
</evidence>
<organism evidence="3 5">
    <name type="scientific">Agrobacterium larrymoorei</name>
    <dbReference type="NCBI Taxonomy" id="160699"/>
    <lineage>
        <taxon>Bacteria</taxon>
        <taxon>Pseudomonadati</taxon>
        <taxon>Pseudomonadota</taxon>
        <taxon>Alphaproteobacteria</taxon>
        <taxon>Hyphomicrobiales</taxon>
        <taxon>Rhizobiaceae</taxon>
        <taxon>Rhizobium/Agrobacterium group</taxon>
        <taxon>Agrobacterium</taxon>
    </lineage>
</organism>